<dbReference type="RefSeq" id="WP_154739193.1">
    <property type="nucleotide sequence ID" value="NZ_WMBQ01000001.1"/>
</dbReference>
<name>A0A6I3KK51_9HYPH</name>
<sequence>MYQFPYADVLENDPKLARERERQVFERCLELLKAADEKGAGSLEAIEALDYCRRIWATFLEDLASPENALPKQLRAEIISIGLWVIRETENIRLGKSTDFKALIEITTSLHDGLK</sequence>
<dbReference type="AlphaFoldDB" id="A0A6I3KK51"/>
<evidence type="ECO:0000313" key="1">
    <source>
        <dbReference type="EMBL" id="MTD94819.1"/>
    </source>
</evidence>
<organism evidence="1 2">
    <name type="scientific">Hyphomicrobium album</name>
    <dbReference type="NCBI Taxonomy" id="2665159"/>
    <lineage>
        <taxon>Bacteria</taxon>
        <taxon>Pseudomonadati</taxon>
        <taxon>Pseudomonadota</taxon>
        <taxon>Alphaproteobacteria</taxon>
        <taxon>Hyphomicrobiales</taxon>
        <taxon>Hyphomicrobiaceae</taxon>
        <taxon>Hyphomicrobium</taxon>
    </lineage>
</organism>
<keyword evidence="2" id="KW-1185">Reference proteome</keyword>
<proteinExistence type="predicted"/>
<dbReference type="EMBL" id="WMBQ01000001">
    <property type="protein sequence ID" value="MTD94819.1"/>
    <property type="molecule type" value="Genomic_DNA"/>
</dbReference>
<protein>
    <submittedName>
        <fullName evidence="1">Flagellar biosynthesis regulator FlaF</fullName>
    </submittedName>
</protein>
<evidence type="ECO:0000313" key="2">
    <source>
        <dbReference type="Proteomes" id="UP000440694"/>
    </source>
</evidence>
<accession>A0A6I3KK51</accession>
<keyword evidence="1" id="KW-0966">Cell projection</keyword>
<keyword evidence="1" id="KW-0969">Cilium</keyword>
<dbReference type="Pfam" id="PF07309">
    <property type="entry name" value="FlaF"/>
    <property type="match status" value="1"/>
</dbReference>
<dbReference type="Proteomes" id="UP000440694">
    <property type="component" value="Unassembled WGS sequence"/>
</dbReference>
<dbReference type="NCBIfam" id="NF009434">
    <property type="entry name" value="PRK12793.1"/>
    <property type="match status" value="1"/>
</dbReference>
<dbReference type="GO" id="GO:0044781">
    <property type="term" value="P:bacterial-type flagellum organization"/>
    <property type="evidence" value="ECO:0007669"/>
    <property type="project" value="InterPro"/>
</dbReference>
<dbReference type="InterPro" id="IPR010845">
    <property type="entry name" value="FlaF"/>
</dbReference>
<keyword evidence="1" id="KW-0282">Flagellum</keyword>
<comment type="caution">
    <text evidence="1">The sequence shown here is derived from an EMBL/GenBank/DDBJ whole genome shotgun (WGS) entry which is preliminary data.</text>
</comment>
<gene>
    <name evidence="1" type="primary">flaF</name>
    <name evidence="1" type="ORF">GIW81_10800</name>
</gene>
<reference evidence="1 2" key="1">
    <citation type="submission" date="2019-11" db="EMBL/GenBank/DDBJ databases">
        <title>Identification of a novel strain.</title>
        <authorList>
            <person name="Xu Q."/>
            <person name="Wang G."/>
        </authorList>
    </citation>
    <scope>NUCLEOTIDE SEQUENCE [LARGE SCALE GENOMIC DNA]</scope>
    <source>
        <strain evidence="2">xq</strain>
    </source>
</reference>